<dbReference type="EMBL" id="MU129373">
    <property type="protein sequence ID" value="KAF9503368.1"/>
    <property type="molecule type" value="Genomic_DNA"/>
</dbReference>
<protein>
    <submittedName>
        <fullName evidence="2">Uncharacterized protein</fullName>
    </submittedName>
</protein>
<feature type="region of interest" description="Disordered" evidence="1">
    <location>
        <begin position="62"/>
        <end position="82"/>
    </location>
</feature>
<evidence type="ECO:0000256" key="1">
    <source>
        <dbReference type="SAM" id="MobiDB-lite"/>
    </source>
</evidence>
<evidence type="ECO:0000313" key="3">
    <source>
        <dbReference type="Proteomes" id="UP000886523"/>
    </source>
</evidence>
<comment type="caution">
    <text evidence="2">The sequence shown here is derived from an EMBL/GenBank/DDBJ whole genome shotgun (WGS) entry which is preliminary data.</text>
</comment>
<gene>
    <name evidence="2" type="ORF">BS47DRAFT_1490452</name>
</gene>
<accession>A0A9P6ACV7</accession>
<sequence length="155" mass="17957">MQDHIWRFVFLNTFDDPQKNNESHSLETPVQVMYQGCSCPSSRQRAIRGHGTILRRRCGIWSSSSPSKPVPQPSEVRSTPTSRDLELQEFSGSLNLSWLNQNARAHIKYFWPWLLPLKKSAGHKLERIPDMSWIASVFVTQIPARWCLMHLADIR</sequence>
<name>A0A9P6ACV7_9AGAM</name>
<reference evidence="2" key="1">
    <citation type="journal article" date="2020" name="Nat. Commun.">
        <title>Large-scale genome sequencing of mycorrhizal fungi provides insights into the early evolution of symbiotic traits.</title>
        <authorList>
            <person name="Miyauchi S."/>
            <person name="Kiss E."/>
            <person name="Kuo A."/>
            <person name="Drula E."/>
            <person name="Kohler A."/>
            <person name="Sanchez-Garcia M."/>
            <person name="Morin E."/>
            <person name="Andreopoulos B."/>
            <person name="Barry K.W."/>
            <person name="Bonito G."/>
            <person name="Buee M."/>
            <person name="Carver A."/>
            <person name="Chen C."/>
            <person name="Cichocki N."/>
            <person name="Clum A."/>
            <person name="Culley D."/>
            <person name="Crous P.W."/>
            <person name="Fauchery L."/>
            <person name="Girlanda M."/>
            <person name="Hayes R.D."/>
            <person name="Keri Z."/>
            <person name="LaButti K."/>
            <person name="Lipzen A."/>
            <person name="Lombard V."/>
            <person name="Magnuson J."/>
            <person name="Maillard F."/>
            <person name="Murat C."/>
            <person name="Nolan M."/>
            <person name="Ohm R.A."/>
            <person name="Pangilinan J."/>
            <person name="Pereira M.F."/>
            <person name="Perotto S."/>
            <person name="Peter M."/>
            <person name="Pfister S."/>
            <person name="Riley R."/>
            <person name="Sitrit Y."/>
            <person name="Stielow J.B."/>
            <person name="Szollosi G."/>
            <person name="Zifcakova L."/>
            <person name="Stursova M."/>
            <person name="Spatafora J.W."/>
            <person name="Tedersoo L."/>
            <person name="Vaario L.M."/>
            <person name="Yamada A."/>
            <person name="Yan M."/>
            <person name="Wang P."/>
            <person name="Xu J."/>
            <person name="Bruns T."/>
            <person name="Baldrian P."/>
            <person name="Vilgalys R."/>
            <person name="Dunand C."/>
            <person name="Henrissat B."/>
            <person name="Grigoriev I.V."/>
            <person name="Hibbett D."/>
            <person name="Nagy L.G."/>
            <person name="Martin F.M."/>
        </authorList>
    </citation>
    <scope>NUCLEOTIDE SEQUENCE</scope>
    <source>
        <strain evidence="2">UP504</strain>
    </source>
</reference>
<dbReference type="OrthoDB" id="3226064at2759"/>
<keyword evidence="3" id="KW-1185">Reference proteome</keyword>
<organism evidence="2 3">
    <name type="scientific">Hydnum rufescens UP504</name>
    <dbReference type="NCBI Taxonomy" id="1448309"/>
    <lineage>
        <taxon>Eukaryota</taxon>
        <taxon>Fungi</taxon>
        <taxon>Dikarya</taxon>
        <taxon>Basidiomycota</taxon>
        <taxon>Agaricomycotina</taxon>
        <taxon>Agaricomycetes</taxon>
        <taxon>Cantharellales</taxon>
        <taxon>Hydnaceae</taxon>
        <taxon>Hydnum</taxon>
    </lineage>
</organism>
<dbReference type="AlphaFoldDB" id="A0A9P6ACV7"/>
<dbReference type="Proteomes" id="UP000886523">
    <property type="component" value="Unassembled WGS sequence"/>
</dbReference>
<evidence type="ECO:0000313" key="2">
    <source>
        <dbReference type="EMBL" id="KAF9503368.1"/>
    </source>
</evidence>
<proteinExistence type="predicted"/>